<dbReference type="Proteomes" id="UP000053558">
    <property type="component" value="Unassembled WGS sequence"/>
</dbReference>
<evidence type="ECO:0000259" key="1">
    <source>
        <dbReference type="Pfam" id="PF06985"/>
    </source>
</evidence>
<comment type="caution">
    <text evidence="2">The sequence shown here is derived from an EMBL/GenBank/DDBJ whole genome shotgun (WGS) entry which is preliminary data.</text>
</comment>
<dbReference type="InterPro" id="IPR010730">
    <property type="entry name" value="HET"/>
</dbReference>
<evidence type="ECO:0000313" key="2">
    <source>
        <dbReference type="EMBL" id="EIW76430.1"/>
    </source>
</evidence>
<keyword evidence="3" id="KW-1185">Reference proteome</keyword>
<dbReference type="OrthoDB" id="674604at2759"/>
<name>A0A5M3MC62_CONPW</name>
<dbReference type="GeneID" id="19206460"/>
<feature type="non-terminal residue" evidence="2">
    <location>
        <position position="225"/>
    </location>
</feature>
<protein>
    <recommendedName>
        <fullName evidence="1">Heterokaryon incompatibility domain-containing protein</fullName>
    </recommendedName>
</protein>
<dbReference type="KEGG" id="cput:CONPUDRAFT_17151"/>
<dbReference type="PANTHER" id="PTHR10622">
    <property type="entry name" value="HET DOMAIN-CONTAINING PROTEIN"/>
    <property type="match status" value="1"/>
</dbReference>
<dbReference type="RefSeq" id="XP_007773290.1">
    <property type="nucleotide sequence ID" value="XM_007775100.1"/>
</dbReference>
<reference evidence="3" key="1">
    <citation type="journal article" date="2012" name="Science">
        <title>The Paleozoic origin of enzymatic lignin decomposition reconstructed from 31 fungal genomes.</title>
        <authorList>
            <person name="Floudas D."/>
            <person name="Binder M."/>
            <person name="Riley R."/>
            <person name="Barry K."/>
            <person name="Blanchette R.A."/>
            <person name="Henrissat B."/>
            <person name="Martinez A.T."/>
            <person name="Otillar R."/>
            <person name="Spatafora J.W."/>
            <person name="Yadav J.S."/>
            <person name="Aerts A."/>
            <person name="Benoit I."/>
            <person name="Boyd A."/>
            <person name="Carlson A."/>
            <person name="Copeland A."/>
            <person name="Coutinho P.M."/>
            <person name="de Vries R.P."/>
            <person name="Ferreira P."/>
            <person name="Findley K."/>
            <person name="Foster B."/>
            <person name="Gaskell J."/>
            <person name="Glotzer D."/>
            <person name="Gorecki P."/>
            <person name="Heitman J."/>
            <person name="Hesse C."/>
            <person name="Hori C."/>
            <person name="Igarashi K."/>
            <person name="Jurgens J.A."/>
            <person name="Kallen N."/>
            <person name="Kersten P."/>
            <person name="Kohler A."/>
            <person name="Kuees U."/>
            <person name="Kumar T.K.A."/>
            <person name="Kuo A."/>
            <person name="LaButti K."/>
            <person name="Larrondo L.F."/>
            <person name="Lindquist E."/>
            <person name="Ling A."/>
            <person name="Lombard V."/>
            <person name="Lucas S."/>
            <person name="Lundell T."/>
            <person name="Martin R."/>
            <person name="McLaughlin D.J."/>
            <person name="Morgenstern I."/>
            <person name="Morin E."/>
            <person name="Murat C."/>
            <person name="Nagy L.G."/>
            <person name="Nolan M."/>
            <person name="Ohm R.A."/>
            <person name="Patyshakuliyeva A."/>
            <person name="Rokas A."/>
            <person name="Ruiz-Duenas F.J."/>
            <person name="Sabat G."/>
            <person name="Salamov A."/>
            <person name="Samejima M."/>
            <person name="Schmutz J."/>
            <person name="Slot J.C."/>
            <person name="St John F."/>
            <person name="Stenlid J."/>
            <person name="Sun H."/>
            <person name="Sun S."/>
            <person name="Syed K."/>
            <person name="Tsang A."/>
            <person name="Wiebenga A."/>
            <person name="Young D."/>
            <person name="Pisabarro A."/>
            <person name="Eastwood D.C."/>
            <person name="Martin F."/>
            <person name="Cullen D."/>
            <person name="Grigoriev I.V."/>
            <person name="Hibbett D.S."/>
        </authorList>
    </citation>
    <scope>NUCLEOTIDE SEQUENCE [LARGE SCALE GENOMIC DNA]</scope>
    <source>
        <strain evidence="3">RWD-64-598 SS2</strain>
    </source>
</reference>
<dbReference type="EMBL" id="JH711586">
    <property type="protein sequence ID" value="EIW76430.1"/>
    <property type="molecule type" value="Genomic_DNA"/>
</dbReference>
<organism evidence="2 3">
    <name type="scientific">Coniophora puteana (strain RWD-64-598)</name>
    <name type="common">Brown rot fungus</name>
    <dbReference type="NCBI Taxonomy" id="741705"/>
    <lineage>
        <taxon>Eukaryota</taxon>
        <taxon>Fungi</taxon>
        <taxon>Dikarya</taxon>
        <taxon>Basidiomycota</taxon>
        <taxon>Agaricomycotina</taxon>
        <taxon>Agaricomycetes</taxon>
        <taxon>Agaricomycetidae</taxon>
        <taxon>Boletales</taxon>
        <taxon>Coniophorineae</taxon>
        <taxon>Coniophoraceae</taxon>
        <taxon>Coniophora</taxon>
    </lineage>
</organism>
<dbReference type="AlphaFoldDB" id="A0A5M3MC62"/>
<evidence type="ECO:0000313" key="3">
    <source>
        <dbReference type="Proteomes" id="UP000053558"/>
    </source>
</evidence>
<proteinExistence type="predicted"/>
<feature type="domain" description="Heterokaryon incompatibility" evidence="1">
    <location>
        <begin position="1"/>
        <end position="90"/>
    </location>
</feature>
<dbReference type="PANTHER" id="PTHR10622:SF10">
    <property type="entry name" value="HET DOMAIN-CONTAINING PROTEIN"/>
    <property type="match status" value="1"/>
</dbReference>
<feature type="non-terminal residue" evidence="2">
    <location>
        <position position="1"/>
    </location>
</feature>
<sequence>YAIFSHRWGELEPKFTDVHHPSSMSVETRGGPGYAKLLKFCILARVAGCDLAWSDTCCINKDSSAELDENIRSMFRYYLNSHICIAYLAKSFVLDDLRREEWFTRGWTLQELVAPPRLKFFTGGWVQLSEGDNDKCNPYILERIHQITSISLRDLLDFKPGTNRVSEKMSWAAARETTRIEDMAYSLIGIFDVSLTVAYGEGPRAFFRLMKAILEEYNQWDVFAW</sequence>
<accession>A0A5M3MC62</accession>
<dbReference type="Pfam" id="PF06985">
    <property type="entry name" value="HET"/>
    <property type="match status" value="1"/>
</dbReference>
<gene>
    <name evidence="2" type="ORF">CONPUDRAFT_17151</name>
</gene>